<dbReference type="GO" id="GO:0030163">
    <property type="term" value="P:protein catabolic process"/>
    <property type="evidence" value="ECO:0007669"/>
    <property type="project" value="InterPro"/>
</dbReference>
<gene>
    <name evidence="4" type="ORF">Pmar_PMAR003006</name>
</gene>
<dbReference type="InterPro" id="IPR014719">
    <property type="entry name" value="Ribosomal_bL12_C/ClpS-like"/>
</dbReference>
<dbReference type="EMBL" id="GG684654">
    <property type="protein sequence ID" value="EER00934.1"/>
    <property type="molecule type" value="Genomic_DNA"/>
</dbReference>
<dbReference type="InParanoid" id="C5LR49"/>
<dbReference type="Pfam" id="PF02617">
    <property type="entry name" value="ClpS"/>
    <property type="match status" value="1"/>
</dbReference>
<protein>
    <recommendedName>
        <fullName evidence="3">Adaptor protein ClpS core domain-containing protein</fullName>
    </recommendedName>
</protein>
<dbReference type="InterPro" id="IPR011989">
    <property type="entry name" value="ARM-like"/>
</dbReference>
<dbReference type="InterPro" id="IPR016024">
    <property type="entry name" value="ARM-type_fold"/>
</dbReference>
<keyword evidence="5" id="KW-1185">Reference proteome</keyword>
<dbReference type="GeneID" id="9057259"/>
<feature type="coiled-coil region" evidence="1">
    <location>
        <begin position="906"/>
        <end position="983"/>
    </location>
</feature>
<accession>C5LR49</accession>
<feature type="region of interest" description="Disordered" evidence="2">
    <location>
        <begin position="1025"/>
        <end position="1044"/>
    </location>
</feature>
<evidence type="ECO:0000256" key="1">
    <source>
        <dbReference type="SAM" id="Coils"/>
    </source>
</evidence>
<evidence type="ECO:0000259" key="3">
    <source>
        <dbReference type="Pfam" id="PF02617"/>
    </source>
</evidence>
<dbReference type="OrthoDB" id="2014201at2759"/>
<dbReference type="OMA" id="CYRDENL"/>
<name>C5LR49_PERM5</name>
<organism evidence="5">
    <name type="scientific">Perkinsus marinus (strain ATCC 50983 / TXsc)</name>
    <dbReference type="NCBI Taxonomy" id="423536"/>
    <lineage>
        <taxon>Eukaryota</taxon>
        <taxon>Sar</taxon>
        <taxon>Alveolata</taxon>
        <taxon>Perkinsozoa</taxon>
        <taxon>Perkinsea</taxon>
        <taxon>Perkinsida</taxon>
        <taxon>Perkinsidae</taxon>
        <taxon>Perkinsus</taxon>
    </lineage>
</organism>
<dbReference type="Gene3D" id="1.25.10.10">
    <property type="entry name" value="Leucine-rich Repeat Variant"/>
    <property type="match status" value="1"/>
</dbReference>
<evidence type="ECO:0000256" key="2">
    <source>
        <dbReference type="SAM" id="MobiDB-lite"/>
    </source>
</evidence>
<keyword evidence="1" id="KW-0175">Coiled coil</keyword>
<dbReference type="SUPFAM" id="SSF48371">
    <property type="entry name" value="ARM repeat"/>
    <property type="match status" value="1"/>
</dbReference>
<evidence type="ECO:0000313" key="5">
    <source>
        <dbReference type="Proteomes" id="UP000007800"/>
    </source>
</evidence>
<feature type="domain" description="Adaptor protein ClpS core" evidence="3">
    <location>
        <begin position="70"/>
        <end position="133"/>
    </location>
</feature>
<dbReference type="Proteomes" id="UP000007800">
    <property type="component" value="Unassembled WGS sequence"/>
</dbReference>
<dbReference type="Gene3D" id="3.30.1390.10">
    <property type="match status" value="1"/>
</dbReference>
<evidence type="ECO:0000313" key="4">
    <source>
        <dbReference type="EMBL" id="EER00934.1"/>
    </source>
</evidence>
<dbReference type="RefSeq" id="XP_002768216.1">
    <property type="nucleotide sequence ID" value="XM_002768170.1"/>
</dbReference>
<feature type="region of interest" description="Disordered" evidence="2">
    <location>
        <begin position="1075"/>
        <end position="1101"/>
    </location>
</feature>
<dbReference type="AlphaFoldDB" id="C5LR49"/>
<dbReference type="InterPro" id="IPR003769">
    <property type="entry name" value="ClpS_core"/>
</dbReference>
<dbReference type="SUPFAM" id="SSF54736">
    <property type="entry name" value="ClpS-like"/>
    <property type="match status" value="1"/>
</dbReference>
<proteinExistence type="predicted"/>
<sequence length="1101" mass="121240">MTNRTSLHMRARRWRNRSGALLILIVLAVTFISGRRLFDELSVLTTTKVMTNRPGGREQELELASTTGGWQVLLHNDQFHTFDQVADIVHDMLGQVSRQDAFSAALKAHRYGESSLTTAPQRSVAERWVKMLTDRKITANARVSVIDTQLALRDALDVLDRTGTNSPESYKVFTQLFDTCRKGGPDLVVALLTDTDVMGSMLQNIVPRLQDIQDSEALQDCLSFLGLLVAEAPVKVMNDDGEDDDGKRRRRVDGLETKCAEKILQLSKGGSEIVALITKQDADMYLLYAELRLIQSLHKRFPRIIASAVLEAPEVVAALVDLLKTCPAAFVRNECLALVHNMVSAAKDQGSRRATTASAATEEMQIFPMLAFQGVIEALFGIVLEDPVVSAGDVPVVALDTNLQLLRHEKTRSFWRTGGRESAQWTLEVFRHALYPNHRQRRGSEAPDQDLFPERRENDEELKGITNVATFKTVWPTLKLSMEILHTYWGPSAHLTNRSKTQNQEKVYCIDLGIIEIIIDQIDNYHLSDECRRELLHVILTLLQSCGKSTVEKLTSSTASAAAATPGIWKIASLMVQSPPPSISFRSSVSSFIEKATDLPGQLVSIMIQNSLCATFSATVAGMSTPAPDDAMSTTVVTPGSWVISHLQGIAVGSDTKGMKDTLPQVAMHVNAWFSLQLLMNCVKGKNVEAQKMLSSSAVIPSSSGGYQSLLTFLDKILLSLADRLEAPFDDTDGEGSDSDASDNNTTALWSKDPSTVPTTVIAILQTLLVFRVDADVDDAISTEPVYLRLLQSLMRYRGPGKVDINGLASLLLGTCLKPSCANNDLATSIIEADIGVIQAYRAGAILLDSAPRPAVHHDSIAKRPTWYPSFFIQIARRAHQDAQRCLVQQTLHIRDPGHHQRDDDVAKLRSMLEVQQREVARSKQEASDTLQVLAGMSEQLSELRDTDTASLVERIEGLQTAKDALTEEVEALKRDNENLAKYLIAEREAASRLIAESSYQLKALAGCYRDENLRVQKLIAQQQQQQQYGEGSPYNGGPTENVPPATQDLVDLVSALKRVCPSVLDIIAAPIDQPISNRLPPKLQEREGSVEPFADDNPSS</sequence>
<reference evidence="4 5" key="1">
    <citation type="submission" date="2008-07" db="EMBL/GenBank/DDBJ databases">
        <authorList>
            <person name="El-Sayed N."/>
            <person name="Caler E."/>
            <person name="Inman J."/>
            <person name="Amedeo P."/>
            <person name="Hass B."/>
            <person name="Wortman J."/>
        </authorList>
    </citation>
    <scope>NUCLEOTIDE SEQUENCE [LARGE SCALE GENOMIC DNA]</scope>
    <source>
        <strain evidence="5">ATCC 50983 / TXsc</strain>
    </source>
</reference>